<protein>
    <submittedName>
        <fullName evidence="1">Uncharacterized protein</fullName>
    </submittedName>
</protein>
<accession>A0A368T472</accession>
<sequence>MTESADSGSATVEVPCESAYAEYRVVLQHYWGSDSTGPSDPSESCEDSDNVRDWDRVIETPRYNLCLVRVP</sequence>
<reference evidence="1 2" key="1">
    <citation type="submission" date="2018-04" db="EMBL/GenBank/DDBJ databases">
        <title>Novel actinobacteria from marine sediment.</title>
        <authorList>
            <person name="Ng Z.Y."/>
            <person name="Tan G.Y.A."/>
        </authorList>
    </citation>
    <scope>NUCLEOTIDE SEQUENCE [LARGE SCALE GENOMIC DNA]</scope>
    <source>
        <strain evidence="1 2">TPS81</strain>
    </source>
</reference>
<organism evidence="1 2">
    <name type="scientific">Marinitenerispora sediminis</name>
    <dbReference type="NCBI Taxonomy" id="1931232"/>
    <lineage>
        <taxon>Bacteria</taxon>
        <taxon>Bacillati</taxon>
        <taxon>Actinomycetota</taxon>
        <taxon>Actinomycetes</taxon>
        <taxon>Streptosporangiales</taxon>
        <taxon>Nocardiopsidaceae</taxon>
        <taxon>Marinitenerispora</taxon>
    </lineage>
</organism>
<name>A0A368T472_9ACTN</name>
<gene>
    <name evidence="1" type="ORF">DEF24_14280</name>
</gene>
<dbReference type="AlphaFoldDB" id="A0A368T472"/>
<evidence type="ECO:0000313" key="1">
    <source>
        <dbReference type="EMBL" id="RCV58032.1"/>
    </source>
</evidence>
<proteinExistence type="predicted"/>
<dbReference type="Proteomes" id="UP000253318">
    <property type="component" value="Unassembled WGS sequence"/>
</dbReference>
<dbReference type="EMBL" id="QEIN01000103">
    <property type="protein sequence ID" value="RCV58032.1"/>
    <property type="molecule type" value="Genomic_DNA"/>
</dbReference>
<comment type="caution">
    <text evidence="1">The sequence shown here is derived from an EMBL/GenBank/DDBJ whole genome shotgun (WGS) entry which is preliminary data.</text>
</comment>
<evidence type="ECO:0000313" key="2">
    <source>
        <dbReference type="Proteomes" id="UP000253318"/>
    </source>
</evidence>
<keyword evidence="2" id="KW-1185">Reference proteome</keyword>